<sequence length="271" mass="28518">MTNGLLGLRTYSGETLRHRHDHHQIVLPHRGRLELEIDGRGGCVAAGVGAFIAAGAWHGFLSRDDNAFLVLDAPDAAWPAPERSAFFPVTPAIQGLLDYATARLEAGAPAASLQEAWAVLLQDSLTPAAPPARGEAALRRAMGFMRAHLAEPIGVADIAAAAGLSPTRLHAAFRDRLGSSPHATLARLRLDAAQRLLASSTLPIAEIALRTGHADQSALTRRLRRARGITPALFRRLAAGAVPAGKAQDPAGSAKTPARADARLRPLTATD</sequence>
<keyword evidence="3" id="KW-0804">Transcription</keyword>
<evidence type="ECO:0000256" key="4">
    <source>
        <dbReference type="SAM" id="MobiDB-lite"/>
    </source>
</evidence>
<comment type="caution">
    <text evidence="6">The sequence shown here is derived from an EMBL/GenBank/DDBJ whole genome shotgun (WGS) entry which is preliminary data.</text>
</comment>
<dbReference type="InterPro" id="IPR050204">
    <property type="entry name" value="AraC_XylS_family_regulators"/>
</dbReference>
<evidence type="ECO:0000256" key="2">
    <source>
        <dbReference type="ARBA" id="ARBA00023125"/>
    </source>
</evidence>
<dbReference type="InterPro" id="IPR014710">
    <property type="entry name" value="RmlC-like_jellyroll"/>
</dbReference>
<dbReference type="InterPro" id="IPR018060">
    <property type="entry name" value="HTH_AraC"/>
</dbReference>
<evidence type="ECO:0000313" key="6">
    <source>
        <dbReference type="EMBL" id="KAA5609062.1"/>
    </source>
</evidence>
<dbReference type="Gene3D" id="1.10.10.60">
    <property type="entry name" value="Homeodomain-like"/>
    <property type="match status" value="1"/>
</dbReference>
<dbReference type="GO" id="GO:0043565">
    <property type="term" value="F:sequence-specific DNA binding"/>
    <property type="evidence" value="ECO:0007669"/>
    <property type="project" value="InterPro"/>
</dbReference>
<evidence type="ECO:0000256" key="1">
    <source>
        <dbReference type="ARBA" id="ARBA00023015"/>
    </source>
</evidence>
<dbReference type="AlphaFoldDB" id="A0A5M6ILK9"/>
<protein>
    <submittedName>
        <fullName evidence="6">AraC family transcriptional regulator</fullName>
    </submittedName>
</protein>
<dbReference type="InterPro" id="IPR011051">
    <property type="entry name" value="RmlC_Cupin_sf"/>
</dbReference>
<dbReference type="SUPFAM" id="SSF51182">
    <property type="entry name" value="RmlC-like cupins"/>
    <property type="match status" value="1"/>
</dbReference>
<dbReference type="InterPro" id="IPR009057">
    <property type="entry name" value="Homeodomain-like_sf"/>
</dbReference>
<dbReference type="Pfam" id="PF12833">
    <property type="entry name" value="HTH_18"/>
    <property type="match status" value="1"/>
</dbReference>
<name>A0A5M6ILK9_9PROT</name>
<keyword evidence="1" id="KW-0805">Transcription regulation</keyword>
<keyword evidence="2" id="KW-0238">DNA-binding</keyword>
<feature type="domain" description="HTH araC/xylS-type" evidence="5">
    <location>
        <begin position="139"/>
        <end position="237"/>
    </location>
</feature>
<organism evidence="6 7">
    <name type="scientific">Rhodovastum atsumiense</name>
    <dbReference type="NCBI Taxonomy" id="504468"/>
    <lineage>
        <taxon>Bacteria</taxon>
        <taxon>Pseudomonadati</taxon>
        <taxon>Pseudomonadota</taxon>
        <taxon>Alphaproteobacteria</taxon>
        <taxon>Acetobacterales</taxon>
        <taxon>Acetobacteraceae</taxon>
        <taxon>Rhodovastum</taxon>
    </lineage>
</organism>
<dbReference type="RefSeq" id="WP_150044315.1">
    <property type="nucleotide sequence ID" value="NZ_OW485601.1"/>
</dbReference>
<evidence type="ECO:0000313" key="7">
    <source>
        <dbReference type="Proteomes" id="UP000325255"/>
    </source>
</evidence>
<dbReference type="SMART" id="SM00342">
    <property type="entry name" value="HTH_ARAC"/>
    <property type="match status" value="1"/>
</dbReference>
<dbReference type="Proteomes" id="UP000325255">
    <property type="component" value="Unassembled WGS sequence"/>
</dbReference>
<dbReference type="PANTHER" id="PTHR46796:SF10">
    <property type="entry name" value="TRANSCRIPTIONAL ACTIVATOR FEAR"/>
    <property type="match status" value="1"/>
</dbReference>
<keyword evidence="7" id="KW-1185">Reference proteome</keyword>
<proteinExistence type="predicted"/>
<reference evidence="6 7" key="1">
    <citation type="submission" date="2019-09" db="EMBL/GenBank/DDBJ databases">
        <title>Genome sequence of Rhodovastum atsumiense, a diverse member of the Acetobacteraceae family of non-sulfur purple photosynthetic bacteria.</title>
        <authorList>
            <person name="Meyer T."/>
            <person name="Kyndt J."/>
        </authorList>
    </citation>
    <scope>NUCLEOTIDE SEQUENCE [LARGE SCALE GENOMIC DNA]</scope>
    <source>
        <strain evidence="6 7">DSM 21279</strain>
    </source>
</reference>
<dbReference type="EMBL" id="VWPK01000060">
    <property type="protein sequence ID" value="KAA5609062.1"/>
    <property type="molecule type" value="Genomic_DNA"/>
</dbReference>
<accession>A0A5M6ILK9</accession>
<evidence type="ECO:0000259" key="5">
    <source>
        <dbReference type="PROSITE" id="PS01124"/>
    </source>
</evidence>
<dbReference type="OrthoDB" id="110167at2"/>
<dbReference type="PROSITE" id="PS01124">
    <property type="entry name" value="HTH_ARAC_FAMILY_2"/>
    <property type="match status" value="1"/>
</dbReference>
<feature type="region of interest" description="Disordered" evidence="4">
    <location>
        <begin position="244"/>
        <end position="271"/>
    </location>
</feature>
<gene>
    <name evidence="6" type="ORF">F1189_25885</name>
</gene>
<dbReference type="PANTHER" id="PTHR46796">
    <property type="entry name" value="HTH-TYPE TRANSCRIPTIONAL ACTIVATOR RHAS-RELATED"/>
    <property type="match status" value="1"/>
</dbReference>
<evidence type="ECO:0000256" key="3">
    <source>
        <dbReference type="ARBA" id="ARBA00023163"/>
    </source>
</evidence>
<dbReference type="GO" id="GO:0003700">
    <property type="term" value="F:DNA-binding transcription factor activity"/>
    <property type="evidence" value="ECO:0007669"/>
    <property type="project" value="InterPro"/>
</dbReference>
<dbReference type="Gene3D" id="2.60.120.10">
    <property type="entry name" value="Jelly Rolls"/>
    <property type="match status" value="1"/>
</dbReference>
<dbReference type="SUPFAM" id="SSF46689">
    <property type="entry name" value="Homeodomain-like"/>
    <property type="match status" value="2"/>
</dbReference>